<feature type="domain" description="ABC transporter" evidence="10">
    <location>
        <begin position="4"/>
        <end position="254"/>
    </location>
</feature>
<comment type="similarity">
    <text evidence="2">Belongs to the ABC transporter superfamily.</text>
</comment>
<dbReference type="GO" id="GO:0055085">
    <property type="term" value="P:transmembrane transport"/>
    <property type="evidence" value="ECO:0007669"/>
    <property type="project" value="UniProtKB-ARBA"/>
</dbReference>
<comment type="subcellular location">
    <subcellularLocation>
        <location evidence="1">Cell inner membrane</location>
        <topology evidence="1">Peripheral membrane protein</topology>
    </subcellularLocation>
</comment>
<evidence type="ECO:0000313" key="12">
    <source>
        <dbReference type="Proteomes" id="UP000236959"/>
    </source>
</evidence>
<dbReference type="PROSITE" id="PS50893">
    <property type="entry name" value="ABC_TRANSPORTER_2"/>
    <property type="match status" value="2"/>
</dbReference>
<dbReference type="InterPro" id="IPR027417">
    <property type="entry name" value="P-loop_NTPase"/>
</dbReference>
<name>A0A2S3V2T0_9HYPH</name>
<dbReference type="PROSITE" id="PS00211">
    <property type="entry name" value="ABC_TRANSPORTER_1"/>
    <property type="match status" value="2"/>
</dbReference>
<evidence type="ECO:0000256" key="4">
    <source>
        <dbReference type="ARBA" id="ARBA00022475"/>
    </source>
</evidence>
<dbReference type="AlphaFoldDB" id="A0A2S3V2T0"/>
<dbReference type="FunFam" id="3.40.50.300:FF:000016">
    <property type="entry name" value="Oligopeptide ABC transporter ATP-binding component"/>
    <property type="match status" value="1"/>
</dbReference>
<dbReference type="SUPFAM" id="SSF52540">
    <property type="entry name" value="P-loop containing nucleoside triphosphate hydrolases"/>
    <property type="match status" value="2"/>
</dbReference>
<evidence type="ECO:0000256" key="7">
    <source>
        <dbReference type="ARBA" id="ARBA00022840"/>
    </source>
</evidence>
<evidence type="ECO:0000256" key="5">
    <source>
        <dbReference type="ARBA" id="ARBA00022519"/>
    </source>
</evidence>
<dbReference type="SMART" id="SM00382">
    <property type="entry name" value="AAA"/>
    <property type="match status" value="2"/>
</dbReference>
<evidence type="ECO:0000256" key="1">
    <source>
        <dbReference type="ARBA" id="ARBA00004417"/>
    </source>
</evidence>
<dbReference type="PANTHER" id="PTHR43297">
    <property type="entry name" value="OLIGOPEPTIDE TRANSPORT ATP-BINDING PROTEIN APPD"/>
    <property type="match status" value="1"/>
</dbReference>
<keyword evidence="6" id="KW-0547">Nucleotide-binding</keyword>
<keyword evidence="4" id="KW-1003">Cell membrane</keyword>
<dbReference type="RefSeq" id="WP_208987253.1">
    <property type="nucleotide sequence ID" value="NZ_PPCN01000001.1"/>
</dbReference>
<dbReference type="NCBIfam" id="NF007739">
    <property type="entry name" value="PRK10419.1"/>
    <property type="match status" value="2"/>
</dbReference>
<evidence type="ECO:0000256" key="2">
    <source>
        <dbReference type="ARBA" id="ARBA00005417"/>
    </source>
</evidence>
<dbReference type="GO" id="GO:0016887">
    <property type="term" value="F:ATP hydrolysis activity"/>
    <property type="evidence" value="ECO:0007669"/>
    <property type="project" value="InterPro"/>
</dbReference>
<keyword evidence="7 11" id="KW-0067">ATP-binding</keyword>
<keyword evidence="12" id="KW-1185">Reference proteome</keyword>
<proteinExistence type="inferred from homology"/>
<dbReference type="InterPro" id="IPR017871">
    <property type="entry name" value="ABC_transporter-like_CS"/>
</dbReference>
<dbReference type="Proteomes" id="UP000236959">
    <property type="component" value="Unassembled WGS sequence"/>
</dbReference>
<dbReference type="InterPro" id="IPR013563">
    <property type="entry name" value="Oligopep_ABC_C"/>
</dbReference>
<sequence>MSLLSITDLKVSFQTRRGEVQAVRGVSLELKKGEILGVVGESGSGKSVTSYALMRLLESNGRITGGALTYDGMDLRSVKESTMRDLRGREISMVFQNPRAALNPIRKVGQQIEDVLRRHAKATRSTAKAEAIKALEAVRINDAEARYNAYPFELSGGMCQRIVIALALACDPRLLIADEPTTGLDITTQKAVMELIADLIAERGMSAMVITHDLGLAAQYCDRIVVMKDGGIVEEGAPGQMFAAPRHAYTRKLVDATPREGTCVRALLPAEQRTPEPDLPKSDTPLLEVRNLTKTYRGKSGPVHAVKGISFTVNKGESVGLVGESGCGKSTTSSILVRLSDPTEGEILFNGEDLALTPAAGFARDPRRAAIQMVFQDATDSFNPRHTARHSISEPLARLTNLSRLDLKARVEELADLVGLPRPLLERFPHQLSGGQKARVGIARAIAVDPQFLILDEPTAALDVSIQALVLNLLVDLRAKLGISYLFVSHDLHVVRLLCDHVIVMKDGEIVEQGPTSKVMETPAHPYTRQLLAAAPKPPVLATSAAE</sequence>
<organism evidence="11 12">
    <name type="scientific">Roseibium marinum</name>
    <dbReference type="NCBI Taxonomy" id="281252"/>
    <lineage>
        <taxon>Bacteria</taxon>
        <taxon>Pseudomonadati</taxon>
        <taxon>Pseudomonadota</taxon>
        <taxon>Alphaproteobacteria</taxon>
        <taxon>Hyphomicrobiales</taxon>
        <taxon>Stappiaceae</taxon>
        <taxon>Roseibium</taxon>
    </lineage>
</organism>
<dbReference type="NCBIfam" id="NF008453">
    <property type="entry name" value="PRK11308.1"/>
    <property type="match status" value="2"/>
</dbReference>
<dbReference type="Gene3D" id="3.40.50.300">
    <property type="entry name" value="P-loop containing nucleotide triphosphate hydrolases"/>
    <property type="match status" value="2"/>
</dbReference>
<keyword evidence="5" id="KW-0997">Cell inner membrane</keyword>
<dbReference type="GO" id="GO:0005524">
    <property type="term" value="F:ATP binding"/>
    <property type="evidence" value="ECO:0007669"/>
    <property type="project" value="UniProtKB-KW"/>
</dbReference>
<evidence type="ECO:0000256" key="8">
    <source>
        <dbReference type="ARBA" id="ARBA00022967"/>
    </source>
</evidence>
<evidence type="ECO:0000259" key="10">
    <source>
        <dbReference type="PROSITE" id="PS50893"/>
    </source>
</evidence>
<dbReference type="Pfam" id="PF08352">
    <property type="entry name" value="oligo_HPY"/>
    <property type="match status" value="2"/>
</dbReference>
<comment type="caution">
    <text evidence="11">The sequence shown here is derived from an EMBL/GenBank/DDBJ whole genome shotgun (WGS) entry which is preliminary data.</text>
</comment>
<evidence type="ECO:0000256" key="6">
    <source>
        <dbReference type="ARBA" id="ARBA00022741"/>
    </source>
</evidence>
<dbReference type="InterPro" id="IPR003593">
    <property type="entry name" value="AAA+_ATPase"/>
</dbReference>
<evidence type="ECO:0000313" key="11">
    <source>
        <dbReference type="EMBL" id="POF34284.1"/>
    </source>
</evidence>
<accession>A0A2S3V2T0</accession>
<dbReference type="EMBL" id="PPCN01000001">
    <property type="protein sequence ID" value="POF34284.1"/>
    <property type="molecule type" value="Genomic_DNA"/>
</dbReference>
<gene>
    <name evidence="11" type="ORF">CLV41_101738</name>
</gene>
<dbReference type="InterPro" id="IPR050388">
    <property type="entry name" value="ABC_Ni/Peptide_Import"/>
</dbReference>
<dbReference type="InterPro" id="IPR003439">
    <property type="entry name" value="ABC_transporter-like_ATP-bd"/>
</dbReference>
<dbReference type="Pfam" id="PF00005">
    <property type="entry name" value="ABC_tran"/>
    <property type="match status" value="2"/>
</dbReference>
<dbReference type="PANTHER" id="PTHR43297:SF14">
    <property type="entry name" value="ATPASE AAA-TYPE CORE DOMAIN-CONTAINING PROTEIN"/>
    <property type="match status" value="1"/>
</dbReference>
<keyword evidence="3" id="KW-0813">Transport</keyword>
<keyword evidence="9" id="KW-0472">Membrane</keyword>
<feature type="domain" description="ABC transporter" evidence="10">
    <location>
        <begin position="287"/>
        <end position="532"/>
    </location>
</feature>
<dbReference type="CDD" id="cd03257">
    <property type="entry name" value="ABC_NikE_OppD_transporters"/>
    <property type="match status" value="2"/>
</dbReference>
<evidence type="ECO:0000256" key="9">
    <source>
        <dbReference type="ARBA" id="ARBA00023136"/>
    </source>
</evidence>
<dbReference type="GO" id="GO:0005886">
    <property type="term" value="C:plasma membrane"/>
    <property type="evidence" value="ECO:0007669"/>
    <property type="project" value="UniProtKB-SubCell"/>
</dbReference>
<dbReference type="GO" id="GO:0015833">
    <property type="term" value="P:peptide transport"/>
    <property type="evidence" value="ECO:0007669"/>
    <property type="project" value="InterPro"/>
</dbReference>
<protein>
    <submittedName>
        <fullName evidence="11">Peptide/nickel transport system ATP-binding protein</fullName>
    </submittedName>
</protein>
<evidence type="ECO:0000256" key="3">
    <source>
        <dbReference type="ARBA" id="ARBA00022448"/>
    </source>
</evidence>
<reference evidence="11 12" key="1">
    <citation type="submission" date="2018-01" db="EMBL/GenBank/DDBJ databases">
        <title>Genomic Encyclopedia of Archaeal and Bacterial Type Strains, Phase II (KMG-II): from individual species to whole genera.</title>
        <authorList>
            <person name="Goeker M."/>
        </authorList>
    </citation>
    <scope>NUCLEOTIDE SEQUENCE [LARGE SCALE GENOMIC DNA]</scope>
    <source>
        <strain evidence="11 12">DSM 17023</strain>
    </source>
</reference>
<keyword evidence="8" id="KW-1278">Translocase</keyword>